<dbReference type="Proteomes" id="UP000028045">
    <property type="component" value="Unassembled WGS sequence"/>
</dbReference>
<keyword evidence="3" id="KW-0479">Metal-binding</keyword>
<evidence type="ECO:0000313" key="8">
    <source>
        <dbReference type="EMBL" id="KEY72512.1"/>
    </source>
</evidence>
<evidence type="ECO:0000256" key="3">
    <source>
        <dbReference type="ARBA" id="ARBA00022723"/>
    </source>
</evidence>
<evidence type="ECO:0000256" key="2">
    <source>
        <dbReference type="ARBA" id="ARBA00022490"/>
    </source>
</evidence>
<organism evidence="8 9">
    <name type="scientific">Stachybotrys chartarum (strain CBS 109288 / IBT 7711)</name>
    <name type="common">Toxic black mold</name>
    <name type="synonym">Stilbospora chartarum</name>
    <dbReference type="NCBI Taxonomy" id="1280523"/>
    <lineage>
        <taxon>Eukaryota</taxon>
        <taxon>Fungi</taxon>
        <taxon>Dikarya</taxon>
        <taxon>Ascomycota</taxon>
        <taxon>Pezizomycotina</taxon>
        <taxon>Sordariomycetes</taxon>
        <taxon>Hypocreomycetidae</taxon>
        <taxon>Hypocreales</taxon>
        <taxon>Stachybotryaceae</taxon>
        <taxon>Stachybotrys</taxon>
    </lineage>
</organism>
<evidence type="ECO:0000256" key="5">
    <source>
        <dbReference type="ARBA" id="ARBA00022833"/>
    </source>
</evidence>
<comment type="subcellular location">
    <subcellularLocation>
        <location evidence="1">Cytoplasm</location>
    </subcellularLocation>
</comment>
<name>A0A084B4N3_STACB</name>
<dbReference type="GO" id="GO:0008270">
    <property type="term" value="F:zinc ion binding"/>
    <property type="evidence" value="ECO:0007669"/>
    <property type="project" value="UniProtKB-KW"/>
</dbReference>
<keyword evidence="5" id="KW-0862">Zinc</keyword>
<dbReference type="Pfam" id="PF20173">
    <property type="entry name" value="ZnF_RZ-type"/>
    <property type="match status" value="1"/>
</dbReference>
<keyword evidence="6" id="KW-0391">Immunity</keyword>
<dbReference type="EMBL" id="KL648073">
    <property type="protein sequence ID" value="KEY72512.1"/>
    <property type="molecule type" value="Genomic_DNA"/>
</dbReference>
<sequence>MPAQALLDKNPSTNSLQRELEAVQAMLEDGSYEQVTAQEMKEVYAAVAQEFLGTGHWYGCENGDPFTIGERGMATQLTRCPECGAADGHVTDLYLDEIAQVSRPEEP</sequence>
<evidence type="ECO:0000256" key="1">
    <source>
        <dbReference type="ARBA" id="ARBA00004496"/>
    </source>
</evidence>
<dbReference type="GO" id="GO:0005737">
    <property type="term" value="C:cytoplasm"/>
    <property type="evidence" value="ECO:0007669"/>
    <property type="project" value="UniProtKB-SubCell"/>
</dbReference>
<feature type="domain" description="RZ-type" evidence="7">
    <location>
        <begin position="35"/>
        <end position="107"/>
    </location>
</feature>
<proteinExistence type="predicted"/>
<dbReference type="PROSITE" id="PS51981">
    <property type="entry name" value="ZF_RZ"/>
    <property type="match status" value="1"/>
</dbReference>
<evidence type="ECO:0000256" key="4">
    <source>
        <dbReference type="ARBA" id="ARBA00022771"/>
    </source>
</evidence>
<gene>
    <name evidence="8" type="ORF">S7711_11405</name>
</gene>
<keyword evidence="9" id="KW-1185">Reference proteome</keyword>
<keyword evidence="4" id="KW-0863">Zinc-finger</keyword>
<evidence type="ECO:0000259" key="7">
    <source>
        <dbReference type="PROSITE" id="PS51981"/>
    </source>
</evidence>
<keyword evidence="2" id="KW-0963">Cytoplasm</keyword>
<evidence type="ECO:0000256" key="6">
    <source>
        <dbReference type="ARBA" id="ARBA00022859"/>
    </source>
</evidence>
<dbReference type="HOGENOM" id="CLU_2211695_0_0_1"/>
<dbReference type="InterPro" id="IPR046439">
    <property type="entry name" value="ZF_RZ_dom"/>
</dbReference>
<dbReference type="GO" id="GO:0002376">
    <property type="term" value="P:immune system process"/>
    <property type="evidence" value="ECO:0007669"/>
    <property type="project" value="UniProtKB-KW"/>
</dbReference>
<dbReference type="AlphaFoldDB" id="A0A084B4N3"/>
<accession>A0A084B4N3</accession>
<protein>
    <recommendedName>
        <fullName evidence="7">RZ-type domain-containing protein</fullName>
    </recommendedName>
</protein>
<reference evidence="8 9" key="1">
    <citation type="journal article" date="2014" name="BMC Genomics">
        <title>Comparative genome sequencing reveals chemotype-specific gene clusters in the toxigenic black mold Stachybotrys.</title>
        <authorList>
            <person name="Semeiks J."/>
            <person name="Borek D."/>
            <person name="Otwinowski Z."/>
            <person name="Grishin N.V."/>
        </authorList>
    </citation>
    <scope>NUCLEOTIDE SEQUENCE [LARGE SCALE GENOMIC DNA]</scope>
    <source>
        <strain evidence="9">CBS 109288 / IBT 7711</strain>
    </source>
</reference>
<evidence type="ECO:0000313" key="9">
    <source>
        <dbReference type="Proteomes" id="UP000028045"/>
    </source>
</evidence>